<gene>
    <name evidence="1" type="ORF">LCGC14_2386900</name>
</gene>
<organism evidence="1">
    <name type="scientific">marine sediment metagenome</name>
    <dbReference type="NCBI Taxonomy" id="412755"/>
    <lineage>
        <taxon>unclassified sequences</taxon>
        <taxon>metagenomes</taxon>
        <taxon>ecological metagenomes</taxon>
    </lineage>
</organism>
<dbReference type="AlphaFoldDB" id="A0A0F9EBQ2"/>
<reference evidence="1" key="1">
    <citation type="journal article" date="2015" name="Nature">
        <title>Complex archaea that bridge the gap between prokaryotes and eukaryotes.</title>
        <authorList>
            <person name="Spang A."/>
            <person name="Saw J.H."/>
            <person name="Jorgensen S.L."/>
            <person name="Zaremba-Niedzwiedzka K."/>
            <person name="Martijn J."/>
            <person name="Lind A.E."/>
            <person name="van Eijk R."/>
            <person name="Schleper C."/>
            <person name="Guy L."/>
            <person name="Ettema T.J."/>
        </authorList>
    </citation>
    <scope>NUCLEOTIDE SEQUENCE</scope>
</reference>
<dbReference type="InterPro" id="IPR011050">
    <property type="entry name" value="Pectin_lyase_fold/virulence"/>
</dbReference>
<proteinExistence type="predicted"/>
<evidence type="ECO:0000313" key="1">
    <source>
        <dbReference type="EMBL" id="KKL27266.1"/>
    </source>
</evidence>
<protein>
    <recommendedName>
        <fullName evidence="2">Right handed beta helix domain-containing protein</fullName>
    </recommendedName>
</protein>
<dbReference type="EMBL" id="LAZR01035528">
    <property type="protein sequence ID" value="KKL27266.1"/>
    <property type="molecule type" value="Genomic_DNA"/>
</dbReference>
<accession>A0A0F9EBQ2</accession>
<dbReference type="SUPFAM" id="SSF51126">
    <property type="entry name" value="Pectin lyase-like"/>
    <property type="match status" value="1"/>
</dbReference>
<comment type="caution">
    <text evidence="1">The sequence shown here is derived from an EMBL/GenBank/DDBJ whole genome shotgun (WGS) entry which is preliminary data.</text>
</comment>
<sequence>MSHFGIVTSKYRRQGSGRPTLIDGLPVVQSKGKHWYVDGTKGASGGGDSWNAALLLPSEAIVKASAYDFIHVAPNNGAAYVESAVLNVNVRGLTIIGEGPIASVWVQPSTAGVAGCKISASEVTFQNFGAEANVTGAYGLEVQDAIEEFRAFYSKFGGGGGVLDAVRLKGAGPVVLDHCEFAWAGYGVRFEGGITSFPTQIVINKCRFHNLSLSHLFRTIGQGTVVKNLQHINNIHDNMEDGTEPSDSFIRLNIAISTGLIAGNQFATATNAIGKFVLNADGLMKWGANATEAGWSSARPA</sequence>
<evidence type="ECO:0008006" key="2">
    <source>
        <dbReference type="Google" id="ProtNLM"/>
    </source>
</evidence>
<name>A0A0F9EBQ2_9ZZZZ</name>